<sequence>MPQAASSQLRRTDECGFVDFRVLRPLPGNQAAPLPRCPAATSAVSHFKKCCADVGRGQASDSNDNVMCAAHCANVASRSSRSSSRHNHWTGRRCYVNAKDKGALRPNVKMAARRLGNGCGCGGCGYG</sequence>
<comment type="caution">
    <text evidence="1">The sequence shown here is derived from an EMBL/GenBank/DDBJ whole genome shotgun (WGS) entry which is preliminary data.</text>
</comment>
<dbReference type="AlphaFoldDB" id="A0A484BK56"/>
<organism evidence="1 2">
    <name type="scientific">Drosophila navojoa</name>
    <name type="common">Fruit fly</name>
    <dbReference type="NCBI Taxonomy" id="7232"/>
    <lineage>
        <taxon>Eukaryota</taxon>
        <taxon>Metazoa</taxon>
        <taxon>Ecdysozoa</taxon>
        <taxon>Arthropoda</taxon>
        <taxon>Hexapoda</taxon>
        <taxon>Insecta</taxon>
        <taxon>Pterygota</taxon>
        <taxon>Neoptera</taxon>
        <taxon>Endopterygota</taxon>
        <taxon>Diptera</taxon>
        <taxon>Brachycera</taxon>
        <taxon>Muscomorpha</taxon>
        <taxon>Ephydroidea</taxon>
        <taxon>Drosophilidae</taxon>
        <taxon>Drosophila</taxon>
    </lineage>
</organism>
<gene>
    <name evidence="1" type="ORF">AWZ03_004335</name>
</gene>
<dbReference type="EMBL" id="LSRL02000025">
    <property type="protein sequence ID" value="TDG49246.1"/>
    <property type="molecule type" value="Genomic_DNA"/>
</dbReference>
<dbReference type="Proteomes" id="UP000295192">
    <property type="component" value="Unassembled WGS sequence"/>
</dbReference>
<reference evidence="1 2" key="1">
    <citation type="journal article" date="2019" name="J. Hered.">
        <title>An Improved Genome Assembly for Drosophila navojoa, the Basal Species in the mojavensis Cluster.</title>
        <authorList>
            <person name="Vanderlinde T."/>
            <person name="Dupim E.G."/>
            <person name="Nazario-Yepiz N.O."/>
            <person name="Carvalho A.B."/>
        </authorList>
    </citation>
    <scope>NUCLEOTIDE SEQUENCE [LARGE SCALE GENOMIC DNA]</scope>
    <source>
        <strain evidence="1">Navoj_Jal97</strain>
        <tissue evidence="1">Whole organism</tissue>
    </source>
</reference>
<accession>A0A484BK56</accession>
<name>A0A484BK56_DRONA</name>
<keyword evidence="2" id="KW-1185">Reference proteome</keyword>
<evidence type="ECO:0000313" key="2">
    <source>
        <dbReference type="Proteomes" id="UP000295192"/>
    </source>
</evidence>
<evidence type="ECO:0000313" key="1">
    <source>
        <dbReference type="EMBL" id="TDG49246.1"/>
    </source>
</evidence>
<protein>
    <submittedName>
        <fullName evidence="1">Uncharacterized protein</fullName>
    </submittedName>
</protein>
<proteinExistence type="predicted"/>